<evidence type="ECO:0000256" key="5">
    <source>
        <dbReference type="ARBA" id="ARBA00023242"/>
    </source>
</evidence>
<dbReference type="GO" id="GO:0003713">
    <property type="term" value="F:transcription coactivator activity"/>
    <property type="evidence" value="ECO:0007669"/>
    <property type="project" value="TreeGrafter"/>
</dbReference>
<dbReference type="Proteomes" id="UP000054549">
    <property type="component" value="Unassembled WGS sequence"/>
</dbReference>
<dbReference type="InParanoid" id="A0A0C2XGT9"/>
<keyword evidence="5" id="KW-0539">Nucleus</keyword>
<protein>
    <recommendedName>
        <fullName evidence="9">TFIID-31kDa-domain-containing protein</fullName>
    </recommendedName>
</protein>
<feature type="compositionally biased region" description="Acidic residues" evidence="6">
    <location>
        <begin position="141"/>
        <end position="161"/>
    </location>
</feature>
<evidence type="ECO:0000256" key="3">
    <source>
        <dbReference type="ARBA" id="ARBA00023015"/>
    </source>
</evidence>
<dbReference type="GO" id="GO:0000124">
    <property type="term" value="C:SAGA complex"/>
    <property type="evidence" value="ECO:0007669"/>
    <property type="project" value="TreeGrafter"/>
</dbReference>
<dbReference type="AlphaFoldDB" id="A0A0C2XGT9"/>
<keyword evidence="4" id="KW-0804">Transcription</keyword>
<dbReference type="PANTHER" id="PTHR48068">
    <property type="entry name" value="TAF9 RNA POLYMERASE II, TATA BOX-BINDING PROTEIN (TBP)-ASSOCIATED FACTOR"/>
    <property type="match status" value="1"/>
</dbReference>
<feature type="compositionally biased region" description="Acidic residues" evidence="6">
    <location>
        <begin position="220"/>
        <end position="245"/>
    </location>
</feature>
<dbReference type="GO" id="GO:0051123">
    <property type="term" value="P:RNA polymerase II preinitiation complex assembly"/>
    <property type="evidence" value="ECO:0007669"/>
    <property type="project" value="TreeGrafter"/>
</dbReference>
<dbReference type="Gene3D" id="1.10.20.10">
    <property type="entry name" value="Histone, subunit A"/>
    <property type="match status" value="1"/>
</dbReference>
<proteinExistence type="inferred from homology"/>
<dbReference type="EMBL" id="KN818229">
    <property type="protein sequence ID" value="KIL68148.1"/>
    <property type="molecule type" value="Genomic_DNA"/>
</dbReference>
<dbReference type="HOGENOM" id="CLU_068315_5_1_1"/>
<dbReference type="InterPro" id="IPR003162">
    <property type="entry name" value="TFIID-31"/>
</dbReference>
<dbReference type="STRING" id="946122.A0A0C2XGT9"/>
<evidence type="ECO:0000256" key="4">
    <source>
        <dbReference type="ARBA" id="ARBA00023163"/>
    </source>
</evidence>
<keyword evidence="3" id="KW-0805">Transcription regulation</keyword>
<dbReference type="SUPFAM" id="SSF47113">
    <property type="entry name" value="Histone-fold"/>
    <property type="match status" value="1"/>
</dbReference>
<dbReference type="OrthoDB" id="341924at2759"/>
<accession>A0A0C2XGT9</accession>
<feature type="region of interest" description="Disordered" evidence="6">
    <location>
        <begin position="131"/>
        <end position="268"/>
    </location>
</feature>
<name>A0A0C2XGT9_AMAMK</name>
<feature type="compositionally biased region" description="Polar residues" evidence="6">
    <location>
        <begin position="247"/>
        <end position="256"/>
    </location>
</feature>
<gene>
    <name evidence="7" type="ORF">M378DRAFT_158677</name>
</gene>
<dbReference type="InterPro" id="IPR051431">
    <property type="entry name" value="TFIID_subunit_9"/>
</dbReference>
<dbReference type="GO" id="GO:0005669">
    <property type="term" value="C:transcription factor TFIID complex"/>
    <property type="evidence" value="ECO:0007669"/>
    <property type="project" value="TreeGrafter"/>
</dbReference>
<evidence type="ECO:0000256" key="6">
    <source>
        <dbReference type="SAM" id="MobiDB-lite"/>
    </source>
</evidence>
<evidence type="ECO:0008006" key="9">
    <source>
        <dbReference type="Google" id="ProtNLM"/>
    </source>
</evidence>
<dbReference type="PANTHER" id="PTHR48068:SF4">
    <property type="entry name" value="TATA-BOX BINDING PROTEIN ASSOCIATED FACTOR 9"/>
    <property type="match status" value="1"/>
</dbReference>
<evidence type="ECO:0000256" key="1">
    <source>
        <dbReference type="ARBA" id="ARBA00004123"/>
    </source>
</evidence>
<keyword evidence="8" id="KW-1185">Reference proteome</keyword>
<comment type="subcellular location">
    <subcellularLocation>
        <location evidence="1">Nucleus</location>
    </subcellularLocation>
</comment>
<feature type="compositionally biased region" description="Basic and acidic residues" evidence="6">
    <location>
        <begin position="131"/>
        <end position="140"/>
    </location>
</feature>
<comment type="similarity">
    <text evidence="2">Belongs to the TAF9 family.</text>
</comment>
<dbReference type="CDD" id="cd07979">
    <property type="entry name" value="HFD_TAF9"/>
    <property type="match status" value="1"/>
</dbReference>
<evidence type="ECO:0000256" key="2">
    <source>
        <dbReference type="ARBA" id="ARBA00007646"/>
    </source>
</evidence>
<dbReference type="GO" id="GO:0046982">
    <property type="term" value="F:protein heterodimerization activity"/>
    <property type="evidence" value="ECO:0007669"/>
    <property type="project" value="InterPro"/>
</dbReference>
<evidence type="ECO:0000313" key="7">
    <source>
        <dbReference type="EMBL" id="KIL68148.1"/>
    </source>
</evidence>
<sequence length="268" mass="28522">MSRAADNLPSTARAIALLLASTPSVQDAQPAVLHQLLEFANRYAAQVLTDASVYAEHGGHAGKIELDDVTLAVQARVGWEFGGRIPKEYISSLANQINAAPLPAVAEVFGVRLPPSSECLTAVDFDLVPHKPPPDVKLYDEEVEEIEESESEESEDEDADMEPATMPPPPLHTANTPSTATSASQEPVAQEAPFPISAIQMPADMDVLAAPGAGPRVDEGSDVGDDEDGLFAGGDDEEEESDAMEEVQTSLSVTNGTKRKLVEEEDYD</sequence>
<reference evidence="7 8" key="1">
    <citation type="submission" date="2014-04" db="EMBL/GenBank/DDBJ databases">
        <title>Evolutionary Origins and Diversification of the Mycorrhizal Mutualists.</title>
        <authorList>
            <consortium name="DOE Joint Genome Institute"/>
            <consortium name="Mycorrhizal Genomics Consortium"/>
            <person name="Kohler A."/>
            <person name="Kuo A."/>
            <person name="Nagy L.G."/>
            <person name="Floudas D."/>
            <person name="Copeland A."/>
            <person name="Barry K.W."/>
            <person name="Cichocki N."/>
            <person name="Veneault-Fourrey C."/>
            <person name="LaButti K."/>
            <person name="Lindquist E.A."/>
            <person name="Lipzen A."/>
            <person name="Lundell T."/>
            <person name="Morin E."/>
            <person name="Murat C."/>
            <person name="Riley R."/>
            <person name="Ohm R."/>
            <person name="Sun H."/>
            <person name="Tunlid A."/>
            <person name="Henrissat B."/>
            <person name="Grigoriev I.V."/>
            <person name="Hibbett D.S."/>
            <person name="Martin F."/>
        </authorList>
    </citation>
    <scope>NUCLEOTIDE SEQUENCE [LARGE SCALE GENOMIC DNA]</scope>
    <source>
        <strain evidence="7 8">Koide BX008</strain>
    </source>
</reference>
<evidence type="ECO:0000313" key="8">
    <source>
        <dbReference type="Proteomes" id="UP000054549"/>
    </source>
</evidence>
<organism evidence="7 8">
    <name type="scientific">Amanita muscaria (strain Koide BX008)</name>
    <dbReference type="NCBI Taxonomy" id="946122"/>
    <lineage>
        <taxon>Eukaryota</taxon>
        <taxon>Fungi</taxon>
        <taxon>Dikarya</taxon>
        <taxon>Basidiomycota</taxon>
        <taxon>Agaricomycotina</taxon>
        <taxon>Agaricomycetes</taxon>
        <taxon>Agaricomycetidae</taxon>
        <taxon>Agaricales</taxon>
        <taxon>Pluteineae</taxon>
        <taxon>Amanitaceae</taxon>
        <taxon>Amanita</taxon>
    </lineage>
</organism>
<dbReference type="GO" id="GO:0016251">
    <property type="term" value="F:RNA polymerase II general transcription initiation factor activity"/>
    <property type="evidence" value="ECO:0007669"/>
    <property type="project" value="TreeGrafter"/>
</dbReference>
<dbReference type="InterPro" id="IPR009072">
    <property type="entry name" value="Histone-fold"/>
</dbReference>
<dbReference type="Pfam" id="PF02291">
    <property type="entry name" value="TFIID-31kDa"/>
    <property type="match status" value="1"/>
</dbReference>
<feature type="compositionally biased region" description="Low complexity" evidence="6">
    <location>
        <begin position="173"/>
        <end position="184"/>
    </location>
</feature>